<dbReference type="GO" id="GO:0016887">
    <property type="term" value="F:ATP hydrolysis activity"/>
    <property type="evidence" value="ECO:0007669"/>
    <property type="project" value="InterPro"/>
</dbReference>
<protein>
    <recommendedName>
        <fullName evidence="1">ATPase AAA-type core domain-containing protein</fullName>
    </recommendedName>
</protein>
<dbReference type="STRING" id="999894.TDIS_1259"/>
<dbReference type="EMBL" id="LWLG01000008">
    <property type="protein sequence ID" value="OAQ20644.1"/>
    <property type="molecule type" value="Genomic_DNA"/>
</dbReference>
<comment type="caution">
    <text evidence="2">The sequence shown here is derived from an EMBL/GenBank/DDBJ whole genome shotgun (WGS) entry which is preliminary data.</text>
</comment>
<accession>A0A179D3I6</accession>
<evidence type="ECO:0000259" key="1">
    <source>
        <dbReference type="Pfam" id="PF13304"/>
    </source>
</evidence>
<dbReference type="PATRIC" id="fig|999894.6.peg.1256"/>
<dbReference type="Pfam" id="PF13304">
    <property type="entry name" value="AAA_21"/>
    <property type="match status" value="1"/>
</dbReference>
<dbReference type="InterPro" id="IPR003959">
    <property type="entry name" value="ATPase_AAA_core"/>
</dbReference>
<dbReference type="PANTHER" id="PTHR43581:SF4">
    <property type="entry name" value="ATP_GTP PHOSPHATASE"/>
    <property type="match status" value="1"/>
</dbReference>
<dbReference type="GO" id="GO:0005524">
    <property type="term" value="F:ATP binding"/>
    <property type="evidence" value="ECO:0007669"/>
    <property type="project" value="InterPro"/>
</dbReference>
<dbReference type="AlphaFoldDB" id="A0A179D3I6"/>
<gene>
    <name evidence="2" type="ORF">TDIS_1259</name>
</gene>
<feature type="domain" description="ATPase AAA-type core" evidence="1">
    <location>
        <begin position="303"/>
        <end position="386"/>
    </location>
</feature>
<keyword evidence="3" id="KW-1185">Reference proteome</keyword>
<dbReference type="InterPro" id="IPR027417">
    <property type="entry name" value="P-loop_NTPase"/>
</dbReference>
<dbReference type="OrthoDB" id="5422899at2"/>
<name>A0A179D3I6_9BACT</name>
<dbReference type="SUPFAM" id="SSF52540">
    <property type="entry name" value="P-loop containing nucleoside triphosphate hydrolases"/>
    <property type="match status" value="1"/>
</dbReference>
<proteinExistence type="predicted"/>
<dbReference type="InterPro" id="IPR051396">
    <property type="entry name" value="Bact_Antivir_Def_Nuclease"/>
</dbReference>
<dbReference type="Gene3D" id="3.40.50.300">
    <property type="entry name" value="P-loop containing nucleotide triphosphate hydrolases"/>
    <property type="match status" value="1"/>
</dbReference>
<evidence type="ECO:0000313" key="3">
    <source>
        <dbReference type="Proteomes" id="UP000078390"/>
    </source>
</evidence>
<dbReference type="RefSeq" id="WP_068670438.1">
    <property type="nucleotide sequence ID" value="NZ_LWLG01000008.1"/>
</dbReference>
<evidence type="ECO:0000313" key="2">
    <source>
        <dbReference type="EMBL" id="OAQ20644.1"/>
    </source>
</evidence>
<dbReference type="PANTHER" id="PTHR43581">
    <property type="entry name" value="ATP/GTP PHOSPHATASE"/>
    <property type="match status" value="1"/>
</dbReference>
<sequence>MELILDIKRLGPVKDSRIVWRPLTVFIGPNNTGKTYTAYLIHALLNTYPDQCGLGEEKISELFLHERLKFNFEELKEQWIEAWKKEIAESMLPNFWRKYFGIENKIPKLEISLITKEEKVQKLEFEGDIPISGIVGEIDENTLEGAEVGRLFYSAFLKKDGNIFEVYIPYDSQDEHVFGEYLEEYDTDTEYYFFEETFCEEFAYFLGFPRHNLIIPSERTSFLFYRQWFVLKNQLTQLWRENISIKKWRKKLFSLLQYIEFPEVFEDFLTFLLLSERKKVSQVYDKVIALLEQKLLKGRINFKKDEFWFNFGEGEIKISGASSGVKALLPLEKFLRSAPEGAFLVIDEPEMHLHPEAQVILAIALAMAVNLGLRVLLTTHSPYILDTFNFLAWSYRIREKIKENGLSSLEERLKNILKAPPFEVPEEALLDPSRFSAYFFRTDGQVEDIRKIPKEVPEVDIDWSTFSQVSEALWEKLGLLGELQDEILKREQ</sequence>
<dbReference type="Proteomes" id="UP000078390">
    <property type="component" value="Unassembled WGS sequence"/>
</dbReference>
<reference evidence="2 3" key="1">
    <citation type="submission" date="2016-04" db="EMBL/GenBank/DDBJ databases">
        <title>Genome analysis of Thermosulfurimonas dismutans, the first thermophilic sulfur-disproportionating bacterium of the phylum Thermodesulfobacteria.</title>
        <authorList>
            <person name="Mardanov A.V."/>
            <person name="Beletsky A.V."/>
            <person name="Kadnikov V.V."/>
            <person name="Slobodkin A.I."/>
            <person name="Ravin N.V."/>
        </authorList>
    </citation>
    <scope>NUCLEOTIDE SEQUENCE [LARGE SCALE GENOMIC DNA]</scope>
    <source>
        <strain evidence="2 3">S95</strain>
    </source>
</reference>
<organism evidence="2 3">
    <name type="scientific">Thermosulfurimonas dismutans</name>
    <dbReference type="NCBI Taxonomy" id="999894"/>
    <lineage>
        <taxon>Bacteria</taxon>
        <taxon>Pseudomonadati</taxon>
        <taxon>Thermodesulfobacteriota</taxon>
        <taxon>Thermodesulfobacteria</taxon>
        <taxon>Thermodesulfobacteriales</taxon>
        <taxon>Thermodesulfobacteriaceae</taxon>
        <taxon>Thermosulfurimonas</taxon>
    </lineage>
</organism>